<feature type="domain" description="2EXR" evidence="2">
    <location>
        <begin position="14"/>
        <end position="97"/>
    </location>
</feature>
<evidence type="ECO:0000256" key="1">
    <source>
        <dbReference type="SAM" id="MobiDB-lite"/>
    </source>
</evidence>
<accession>A0AAE0PE02</accession>
<organism evidence="3 4">
    <name type="scientific">Sordaria brevicollis</name>
    <dbReference type="NCBI Taxonomy" id="83679"/>
    <lineage>
        <taxon>Eukaryota</taxon>
        <taxon>Fungi</taxon>
        <taxon>Dikarya</taxon>
        <taxon>Ascomycota</taxon>
        <taxon>Pezizomycotina</taxon>
        <taxon>Sordariomycetes</taxon>
        <taxon>Sordariomycetidae</taxon>
        <taxon>Sordariales</taxon>
        <taxon>Sordariaceae</taxon>
        <taxon>Sordaria</taxon>
    </lineage>
</organism>
<reference evidence="3" key="2">
    <citation type="submission" date="2023-07" db="EMBL/GenBank/DDBJ databases">
        <authorList>
            <consortium name="Lawrence Berkeley National Laboratory"/>
            <person name="Haridas S."/>
            <person name="Hensen N."/>
            <person name="Bonometti L."/>
            <person name="Westerberg I."/>
            <person name="Brannstrom I.O."/>
            <person name="Guillou S."/>
            <person name="Cros-Aarteil S."/>
            <person name="Calhoun S."/>
            <person name="Kuo A."/>
            <person name="Mondo S."/>
            <person name="Pangilinan J."/>
            <person name="Riley R."/>
            <person name="LaButti K."/>
            <person name="Andreopoulos B."/>
            <person name="Lipzen A."/>
            <person name="Chen C."/>
            <person name="Yanf M."/>
            <person name="Daum C."/>
            <person name="Ng V."/>
            <person name="Clum A."/>
            <person name="Steindorff A."/>
            <person name="Ohm R."/>
            <person name="Martin F."/>
            <person name="Silar P."/>
            <person name="Natvig D."/>
            <person name="Lalanne C."/>
            <person name="Gautier V."/>
            <person name="Ament-velasquez S.L."/>
            <person name="Kruys A."/>
            <person name="Hutchinson M.I."/>
            <person name="Powell A.J."/>
            <person name="Barry K."/>
            <person name="Miller A.N."/>
            <person name="Grigoriev I.V."/>
            <person name="Debuchy R."/>
            <person name="Gladieux P."/>
            <person name="Thoren M.H."/>
            <person name="Johannesson H."/>
        </authorList>
    </citation>
    <scope>NUCLEOTIDE SEQUENCE</scope>
    <source>
        <strain evidence="3">FGSC 1904</strain>
    </source>
</reference>
<feature type="compositionally biased region" description="Basic residues" evidence="1">
    <location>
        <begin position="309"/>
        <end position="324"/>
    </location>
</feature>
<dbReference type="EMBL" id="JAUTDP010000006">
    <property type="protein sequence ID" value="KAK3398254.1"/>
    <property type="molecule type" value="Genomic_DNA"/>
</dbReference>
<dbReference type="Pfam" id="PF20150">
    <property type="entry name" value="2EXR"/>
    <property type="match status" value="1"/>
</dbReference>
<dbReference type="PANTHER" id="PTHR35910:SF6">
    <property type="entry name" value="2EXR DOMAIN-CONTAINING PROTEIN"/>
    <property type="match status" value="1"/>
</dbReference>
<feature type="region of interest" description="Disordered" evidence="1">
    <location>
        <begin position="309"/>
        <end position="332"/>
    </location>
</feature>
<keyword evidence="4" id="KW-1185">Reference proteome</keyword>
<reference evidence="3" key="1">
    <citation type="journal article" date="2023" name="Mol. Phylogenet. Evol.">
        <title>Genome-scale phylogeny and comparative genomics of the fungal order Sordariales.</title>
        <authorList>
            <person name="Hensen N."/>
            <person name="Bonometti L."/>
            <person name="Westerberg I."/>
            <person name="Brannstrom I.O."/>
            <person name="Guillou S."/>
            <person name="Cros-Aarteil S."/>
            <person name="Calhoun S."/>
            <person name="Haridas S."/>
            <person name="Kuo A."/>
            <person name="Mondo S."/>
            <person name="Pangilinan J."/>
            <person name="Riley R."/>
            <person name="LaButti K."/>
            <person name="Andreopoulos B."/>
            <person name="Lipzen A."/>
            <person name="Chen C."/>
            <person name="Yan M."/>
            <person name="Daum C."/>
            <person name="Ng V."/>
            <person name="Clum A."/>
            <person name="Steindorff A."/>
            <person name="Ohm R.A."/>
            <person name="Martin F."/>
            <person name="Silar P."/>
            <person name="Natvig D.O."/>
            <person name="Lalanne C."/>
            <person name="Gautier V."/>
            <person name="Ament-Velasquez S.L."/>
            <person name="Kruys A."/>
            <person name="Hutchinson M.I."/>
            <person name="Powell A.J."/>
            <person name="Barry K."/>
            <person name="Miller A.N."/>
            <person name="Grigoriev I.V."/>
            <person name="Debuchy R."/>
            <person name="Gladieux P."/>
            <person name="Hiltunen Thoren M."/>
            <person name="Johannesson H."/>
        </authorList>
    </citation>
    <scope>NUCLEOTIDE SEQUENCE</scope>
    <source>
        <strain evidence="3">FGSC 1904</strain>
    </source>
</reference>
<evidence type="ECO:0000313" key="3">
    <source>
        <dbReference type="EMBL" id="KAK3398254.1"/>
    </source>
</evidence>
<comment type="caution">
    <text evidence="3">The sequence shown here is derived from an EMBL/GenBank/DDBJ whole genome shotgun (WGS) entry which is preliminary data.</text>
</comment>
<proteinExistence type="predicted"/>
<name>A0AAE0PE02_SORBR</name>
<evidence type="ECO:0000259" key="2">
    <source>
        <dbReference type="Pfam" id="PF20150"/>
    </source>
</evidence>
<dbReference type="PANTHER" id="PTHR35910">
    <property type="entry name" value="2EXR DOMAIN-CONTAINING PROTEIN"/>
    <property type="match status" value="1"/>
</dbReference>
<dbReference type="InterPro" id="IPR045518">
    <property type="entry name" value="2EXR"/>
</dbReference>
<dbReference type="Proteomes" id="UP001281003">
    <property type="component" value="Unassembled WGS sequence"/>
</dbReference>
<evidence type="ECO:0000313" key="4">
    <source>
        <dbReference type="Proteomes" id="UP001281003"/>
    </source>
</evidence>
<protein>
    <recommendedName>
        <fullName evidence="2">2EXR domain-containing protein</fullName>
    </recommendedName>
</protein>
<sequence length="342" mass="39364">MDETTTTSPTSRTFILFPLLPTELRLAIWQASCHPRILEIHYCPSQDRCFTPSKPPVILSVCRESRHEALSRIYAKAFGTRTHPTGSIYFAPDLDILYIPRYYEEEEDFHHHQKGKRAEEAEKERRRRLMSMGYSETARDFGTYVLNTTDLIKNLAIDHVRPEIRRPWETYSKFCLIRSFPNLERAFFILDNSTTSPGTSTAAATITMGETVCEPDPMDLDEEDEEEEEDQIEFIDPTESKEEIMRLMDSVSASFTHEVGVGVTTRFEEESMGRENDQRAQGQQHFDCCLDHASGRRGSDELALIPKTKVHHHHHHHHHHHSPQSHHAAPWQSHGASFVACV</sequence>
<dbReference type="AlphaFoldDB" id="A0AAE0PE02"/>
<gene>
    <name evidence="3" type="ORF">B0T20DRAFT_203522</name>
</gene>